<reference evidence="1" key="1">
    <citation type="journal article" date="2014" name="Front. Microbiol.">
        <title>High frequency of phylogenetically diverse reductive dehalogenase-homologous genes in deep subseafloor sedimentary metagenomes.</title>
        <authorList>
            <person name="Kawai M."/>
            <person name="Futagami T."/>
            <person name="Toyoda A."/>
            <person name="Takaki Y."/>
            <person name="Nishi S."/>
            <person name="Hori S."/>
            <person name="Arai W."/>
            <person name="Tsubouchi T."/>
            <person name="Morono Y."/>
            <person name="Uchiyama I."/>
            <person name="Ito T."/>
            <person name="Fujiyama A."/>
            <person name="Inagaki F."/>
            <person name="Takami H."/>
        </authorList>
    </citation>
    <scope>NUCLEOTIDE SEQUENCE</scope>
    <source>
        <strain evidence="1">Expedition CK06-06</strain>
    </source>
</reference>
<comment type="caution">
    <text evidence="1">The sequence shown here is derived from an EMBL/GenBank/DDBJ whole genome shotgun (WGS) entry which is preliminary data.</text>
</comment>
<name>X1AHX7_9ZZZZ</name>
<evidence type="ECO:0000313" key="1">
    <source>
        <dbReference type="EMBL" id="GAG82225.1"/>
    </source>
</evidence>
<sequence>MKDDREILNFLAITDVELKIQPHHILSQMRSAVAEDDYMKLHHLGYEIQMENHAIVQWREIMSV</sequence>
<dbReference type="EMBL" id="BART01009884">
    <property type="protein sequence ID" value="GAG82225.1"/>
    <property type="molecule type" value="Genomic_DNA"/>
</dbReference>
<protein>
    <submittedName>
        <fullName evidence="1">Uncharacterized protein</fullName>
    </submittedName>
</protein>
<proteinExistence type="predicted"/>
<accession>X1AHX7</accession>
<dbReference type="AlphaFoldDB" id="X1AHX7"/>
<organism evidence="1">
    <name type="scientific">marine sediment metagenome</name>
    <dbReference type="NCBI Taxonomy" id="412755"/>
    <lineage>
        <taxon>unclassified sequences</taxon>
        <taxon>metagenomes</taxon>
        <taxon>ecological metagenomes</taxon>
    </lineage>
</organism>
<gene>
    <name evidence="1" type="ORF">S01H4_21742</name>
</gene>